<dbReference type="GO" id="GO:0006614">
    <property type="term" value="P:SRP-dependent cotranslational protein targeting to membrane"/>
    <property type="evidence" value="ECO:0007669"/>
    <property type="project" value="UniProtKB-UniRule"/>
</dbReference>
<feature type="region of interest" description="Disordered" evidence="2">
    <location>
        <begin position="590"/>
        <end position="685"/>
    </location>
</feature>
<dbReference type="GO" id="GO:0008312">
    <property type="term" value="F:7S RNA binding"/>
    <property type="evidence" value="ECO:0007669"/>
    <property type="project" value="TreeGrafter"/>
</dbReference>
<dbReference type="EMBL" id="ML014121">
    <property type="protein sequence ID" value="RKP03526.1"/>
    <property type="molecule type" value="Genomic_DNA"/>
</dbReference>
<proteinExistence type="inferred from homology"/>
<name>A0A4P9XDE3_9FUNG</name>
<comment type="subcellular location">
    <subcellularLocation>
        <location evidence="1">Cytoplasm</location>
    </subcellularLocation>
</comment>
<organism evidence="3 4">
    <name type="scientific">Caulochytrium protostelioides</name>
    <dbReference type="NCBI Taxonomy" id="1555241"/>
    <lineage>
        <taxon>Eukaryota</taxon>
        <taxon>Fungi</taxon>
        <taxon>Fungi incertae sedis</taxon>
        <taxon>Chytridiomycota</taxon>
        <taxon>Chytridiomycota incertae sedis</taxon>
        <taxon>Chytridiomycetes</taxon>
        <taxon>Caulochytriales</taxon>
        <taxon>Caulochytriaceae</taxon>
        <taxon>Caulochytrium</taxon>
    </lineage>
</organism>
<reference evidence="4" key="1">
    <citation type="journal article" date="2018" name="Nat. Microbiol.">
        <title>Leveraging single-cell genomics to expand the fungal tree of life.</title>
        <authorList>
            <person name="Ahrendt S.R."/>
            <person name="Quandt C.A."/>
            <person name="Ciobanu D."/>
            <person name="Clum A."/>
            <person name="Salamov A."/>
            <person name="Andreopoulos B."/>
            <person name="Cheng J.F."/>
            <person name="Woyke T."/>
            <person name="Pelin A."/>
            <person name="Henrissat B."/>
            <person name="Reynolds N.K."/>
            <person name="Benny G.L."/>
            <person name="Smith M.E."/>
            <person name="James T.Y."/>
            <person name="Grigoriev I.V."/>
        </authorList>
    </citation>
    <scope>NUCLEOTIDE SEQUENCE [LARGE SCALE GENOMIC DNA]</scope>
    <source>
        <strain evidence="4">ATCC 52028</strain>
    </source>
</reference>
<keyword evidence="1" id="KW-0733">Signal recognition particle</keyword>
<dbReference type="GO" id="GO:0043022">
    <property type="term" value="F:ribosome binding"/>
    <property type="evidence" value="ECO:0007669"/>
    <property type="project" value="TreeGrafter"/>
</dbReference>
<keyword evidence="1" id="KW-0687">Ribonucleoprotein</keyword>
<sequence>MVGPARKPAGSKSGKGTPKNPTDITPGVAALYRELADICAKEEEVPPAKIVAAADADAAITKIIALCTLDKIKAALEALDRVEKAAQITAQYQPTLHFLRSYLLYRLNRCSEALAFLQAIPHEIPSGLTEAIRLLELQILYKSETSWPRALELMGELLNSTTDETHIDAADMRLNYVAVKTNALMALAKLPQPADFEHEVLKDEGYEMFYNRACLAVACGDWDEAATLLERAAEACRAVAAETSDPLLRSEIDMIETQQLYIASRLQNGSLAESQVIQLRRLWKTTLDHQVRAVSLNNLHAAQQADPGALLVESSLAKLDAMPYKDKLNASQRMLGVHNQAATLFKFGETLCAKNEMLRAKTCFPLETRRADPSCGTVSAAIQGAKVLSKQATYTKGPSVTTKAKSWITSPTHSLGSLLTKVRALAHGNASDYRVALTLVKRLLKRYVDAQAAHLLPGLYNLKAWLHTRVGDRAGVESTLDEAATTCAAVGATAASDAFMKRREVFTRHVAPSRRAVKLLQRAVARGADAETLATYSGMLAARSRFRAGAVSHARWRQTLRAEHAIPWPPTWITPLPNEAVDALERNHRAPIKRSAPPPPRDDAAAEPMDVDSGPSVAPKKRRQHKVPSGVPAHLRGRPDPERWLPKASRKAVPAGRKHMGKKAGAKPAKKVSRTRATQGFSHSG</sequence>
<feature type="compositionally biased region" description="Basic residues" evidence="2">
    <location>
        <begin position="656"/>
        <end position="674"/>
    </location>
</feature>
<dbReference type="PIRSF" id="PIRSF038922">
    <property type="entry name" value="SRP72"/>
    <property type="match status" value="1"/>
</dbReference>
<dbReference type="Proteomes" id="UP000274922">
    <property type="component" value="Unassembled WGS sequence"/>
</dbReference>
<dbReference type="PANTHER" id="PTHR14094">
    <property type="entry name" value="SIGNAL RECOGNITION PARTICLE 72"/>
    <property type="match status" value="1"/>
</dbReference>
<accession>A0A4P9XDE3</accession>
<comment type="function">
    <text evidence="1">Component of the signal recognition particle (SRP) complex, a ribonucleoprotein complex that mediates the cotranslational targeting of secretory and membrane proteins to the endoplasmic reticulum (ER).</text>
</comment>
<evidence type="ECO:0000313" key="3">
    <source>
        <dbReference type="EMBL" id="RKP03526.1"/>
    </source>
</evidence>
<evidence type="ECO:0000313" key="4">
    <source>
        <dbReference type="Proteomes" id="UP000274922"/>
    </source>
</evidence>
<keyword evidence="4" id="KW-1185">Reference proteome</keyword>
<dbReference type="InterPro" id="IPR026270">
    <property type="entry name" value="SRP72"/>
</dbReference>
<dbReference type="SUPFAM" id="SSF48452">
    <property type="entry name" value="TPR-like"/>
    <property type="match status" value="1"/>
</dbReference>
<dbReference type="Gene3D" id="1.25.40.10">
    <property type="entry name" value="Tetratricopeptide repeat domain"/>
    <property type="match status" value="1"/>
</dbReference>
<keyword evidence="1" id="KW-0963">Cytoplasm</keyword>
<dbReference type="PANTHER" id="PTHR14094:SF9">
    <property type="entry name" value="SIGNAL RECOGNITION PARTICLE SUBUNIT SRP72"/>
    <property type="match status" value="1"/>
</dbReference>
<protein>
    <recommendedName>
        <fullName evidence="1">Signal recognition particle subunit SRP72</fullName>
    </recommendedName>
</protein>
<dbReference type="AlphaFoldDB" id="A0A4P9XDE3"/>
<dbReference type="InterPro" id="IPR011990">
    <property type="entry name" value="TPR-like_helical_dom_sf"/>
</dbReference>
<evidence type="ECO:0000256" key="2">
    <source>
        <dbReference type="SAM" id="MobiDB-lite"/>
    </source>
</evidence>
<dbReference type="STRING" id="1555241.A0A4P9XDE3"/>
<dbReference type="GO" id="GO:0005786">
    <property type="term" value="C:signal recognition particle, endoplasmic reticulum targeting"/>
    <property type="evidence" value="ECO:0007669"/>
    <property type="project" value="UniProtKB-UniRule"/>
</dbReference>
<feature type="region of interest" description="Disordered" evidence="2">
    <location>
        <begin position="1"/>
        <end position="24"/>
    </location>
</feature>
<gene>
    <name evidence="3" type="ORF">CXG81DRAFT_16908</name>
</gene>
<dbReference type="OrthoDB" id="5421607at2759"/>
<comment type="similarity">
    <text evidence="1">Belongs to the SRP72 family.</text>
</comment>
<evidence type="ECO:0000256" key="1">
    <source>
        <dbReference type="PIRNR" id="PIRNR038922"/>
    </source>
</evidence>
<feature type="compositionally biased region" description="Polar residues" evidence="2">
    <location>
        <begin position="675"/>
        <end position="685"/>
    </location>
</feature>